<gene>
    <name evidence="6" type="primary">pnbA</name>
    <name evidence="6" type="ORF">SMD44_01328</name>
</gene>
<dbReference type="Gene3D" id="3.40.50.1820">
    <property type="entry name" value="alpha/beta hydrolase"/>
    <property type="match status" value="1"/>
</dbReference>
<dbReference type="STRING" id="67267.GCA_000716675_03909"/>
<accession>A0A1Z1W698</accession>
<dbReference type="InterPro" id="IPR029058">
    <property type="entry name" value="AB_hydrolase_fold"/>
</dbReference>
<proteinExistence type="inferred from homology"/>
<evidence type="ECO:0000256" key="2">
    <source>
        <dbReference type="ARBA" id="ARBA00022801"/>
    </source>
</evidence>
<dbReference type="InterPro" id="IPR050309">
    <property type="entry name" value="Type-B_Carboxylest/Lipase"/>
</dbReference>
<keyword evidence="7" id="KW-1185">Reference proteome</keyword>
<feature type="domain" description="Carboxylesterase type B" evidence="5">
    <location>
        <begin position="63"/>
        <end position="545"/>
    </location>
</feature>
<evidence type="ECO:0000256" key="1">
    <source>
        <dbReference type="ARBA" id="ARBA00005964"/>
    </source>
</evidence>
<dbReference type="eggNOG" id="COG2272">
    <property type="taxonomic scope" value="Bacteria"/>
</dbReference>
<dbReference type="SUPFAM" id="SSF53474">
    <property type="entry name" value="alpha/beta-Hydrolases"/>
    <property type="match status" value="1"/>
</dbReference>
<dbReference type="InterPro" id="IPR002018">
    <property type="entry name" value="CarbesteraseB"/>
</dbReference>
<feature type="region of interest" description="Disordered" evidence="4">
    <location>
        <begin position="32"/>
        <end position="68"/>
    </location>
</feature>
<evidence type="ECO:0000256" key="3">
    <source>
        <dbReference type="RuleBase" id="RU361235"/>
    </source>
</evidence>
<name>A0A1Z1W698_9ACTN</name>
<dbReference type="KEGG" id="salf:SMD44_01328"/>
<dbReference type="GO" id="GO:0016787">
    <property type="term" value="F:hydrolase activity"/>
    <property type="evidence" value="ECO:0007669"/>
    <property type="project" value="UniProtKB-KW"/>
</dbReference>
<dbReference type="Pfam" id="PF00135">
    <property type="entry name" value="COesterase"/>
    <property type="match status" value="1"/>
</dbReference>
<reference evidence="6 7" key="1">
    <citation type="submission" date="2017-05" db="EMBL/GenBank/DDBJ databases">
        <title>Streptomyces alboflavus Genome sequencing and assembly.</title>
        <authorList>
            <person name="Wang Y."/>
            <person name="Du B."/>
            <person name="Ding Y."/>
            <person name="Liu H."/>
            <person name="Hou Q."/>
            <person name="Liu K."/>
            <person name="Wang C."/>
            <person name="Yao L."/>
        </authorList>
    </citation>
    <scope>NUCLEOTIDE SEQUENCE [LARGE SCALE GENOMIC DNA]</scope>
    <source>
        <strain evidence="6 7">MDJK44</strain>
    </source>
</reference>
<evidence type="ECO:0000313" key="7">
    <source>
        <dbReference type="Proteomes" id="UP000195880"/>
    </source>
</evidence>
<keyword evidence="2 3" id="KW-0378">Hydrolase</keyword>
<dbReference type="PROSITE" id="PS00122">
    <property type="entry name" value="CARBOXYLESTERASE_B_1"/>
    <property type="match status" value="1"/>
</dbReference>
<protein>
    <recommendedName>
        <fullName evidence="3">Carboxylic ester hydrolase</fullName>
        <ecNumber evidence="3">3.1.1.-</ecNumber>
    </recommendedName>
</protein>
<evidence type="ECO:0000259" key="5">
    <source>
        <dbReference type="Pfam" id="PF00135"/>
    </source>
</evidence>
<dbReference type="AlphaFoldDB" id="A0A1Z1W698"/>
<evidence type="ECO:0000256" key="4">
    <source>
        <dbReference type="SAM" id="MobiDB-lite"/>
    </source>
</evidence>
<comment type="similarity">
    <text evidence="1 3">Belongs to the type-B carboxylesterase/lipase family.</text>
</comment>
<evidence type="ECO:0000313" key="6">
    <source>
        <dbReference type="EMBL" id="ARX81930.1"/>
    </source>
</evidence>
<dbReference type="Proteomes" id="UP000195880">
    <property type="component" value="Chromosome"/>
</dbReference>
<dbReference type="InterPro" id="IPR019826">
    <property type="entry name" value="Carboxylesterase_B_AS"/>
</dbReference>
<dbReference type="EMBL" id="CP021748">
    <property type="protein sequence ID" value="ARX81930.1"/>
    <property type="molecule type" value="Genomic_DNA"/>
</dbReference>
<organism evidence="6 7">
    <name type="scientific">Streptomyces alboflavus</name>
    <dbReference type="NCBI Taxonomy" id="67267"/>
    <lineage>
        <taxon>Bacteria</taxon>
        <taxon>Bacillati</taxon>
        <taxon>Actinomycetota</taxon>
        <taxon>Actinomycetes</taxon>
        <taxon>Kitasatosporales</taxon>
        <taxon>Streptomycetaceae</taxon>
        <taxon>Streptomyces</taxon>
    </lineage>
</organism>
<dbReference type="EC" id="3.1.1.-" evidence="3"/>
<sequence>MVAVGVLIVAGAVELAPEAALAGQADSDVRAGQVESAAWPGQSGTAGAAPRAGSGGGADGGPPVVRTDAGWVRGRVTDEGRRFLGIPYARQPVGALRWREPRPVVPWRGVRAATGFGNRCVQTASWDPGYEKPSHTEDCLALNVYAPAGDRGTKAARTPVDVRRPVLVWLHGGGLTAGAGEDVVPERFARATGTVVVTVNYRLGALGFLGSPALDDEASDGVSGNYGLLDQQAALRWVRTNIGRFGGDPRRVTVAGESAGGRSVCTHLASPTGRGLFRAAVIQSGAYDDCAGRTRRQAAGDGVAFARKAGCPDPATALACLRRKPAKDLLAAQAGFDWGPVVGGRFLPVQPAEAFERGSAAKVPVLNGANTDEGTLFAFAQFDGQGEPLAAERYPAVLDETYGPALAERVARRYPLARYSSPSHAFAATVGDQLFACPALRLDRSLAGRGPVYAYEFADRTSPPFASLRDRGTDFAFGATHVNEVQYLFQHFGLRSPLNTEQRALARQMTAYWGSFIHSGVPRAKGAPPAPDQRTHPGATLSLRTGSAGGTVIDKGVHRAHHCALWDPAAPR</sequence>
<dbReference type="PANTHER" id="PTHR11559">
    <property type="entry name" value="CARBOXYLESTERASE"/>
    <property type="match status" value="1"/>
</dbReference>